<feature type="domain" description="Thioesterase" evidence="3">
    <location>
        <begin position="56"/>
        <end position="130"/>
    </location>
</feature>
<name>A0ABT6CPU1_9SPHN</name>
<sequence length="159" mass="16383">MSSTSHAESGAAAAGLFDDAIGSGFARMLGCRVVHWEPGRVEVELELGPQHLNRAGSAHGGVLATLIDVACALAGLYSGVPGRVRKAVTLSLNTSFTGQVAAGTLRAHGRVRTGGRSIFFATTEVTDAAGHPIAHGEAVNRYRRGSENPDGAPPDEPQT</sequence>
<comment type="caution">
    <text evidence="4">The sequence shown here is derived from an EMBL/GenBank/DDBJ whole genome shotgun (WGS) entry which is preliminary data.</text>
</comment>
<evidence type="ECO:0000259" key="3">
    <source>
        <dbReference type="Pfam" id="PF03061"/>
    </source>
</evidence>
<evidence type="ECO:0000256" key="1">
    <source>
        <dbReference type="ARBA" id="ARBA00008324"/>
    </source>
</evidence>
<protein>
    <submittedName>
        <fullName evidence="4">PaaI family thioesterase</fullName>
    </submittedName>
</protein>
<dbReference type="CDD" id="cd03443">
    <property type="entry name" value="PaaI_thioesterase"/>
    <property type="match status" value="1"/>
</dbReference>
<organism evidence="4 5">
    <name type="scientific">Novosphingobium cyanobacteriorum</name>
    <dbReference type="NCBI Taxonomy" id="3024215"/>
    <lineage>
        <taxon>Bacteria</taxon>
        <taxon>Pseudomonadati</taxon>
        <taxon>Pseudomonadota</taxon>
        <taxon>Alphaproteobacteria</taxon>
        <taxon>Sphingomonadales</taxon>
        <taxon>Sphingomonadaceae</taxon>
        <taxon>Novosphingobium</taxon>
    </lineage>
</organism>
<proteinExistence type="inferred from homology"/>
<dbReference type="InterPro" id="IPR003736">
    <property type="entry name" value="PAAI_dom"/>
</dbReference>
<comment type="similarity">
    <text evidence="1">Belongs to the thioesterase PaaI family.</text>
</comment>
<accession>A0ABT6CPU1</accession>
<dbReference type="SUPFAM" id="SSF54637">
    <property type="entry name" value="Thioesterase/thiol ester dehydrase-isomerase"/>
    <property type="match status" value="1"/>
</dbReference>
<gene>
    <name evidence="4" type="ORF">POM99_20465</name>
</gene>
<dbReference type="InterPro" id="IPR039298">
    <property type="entry name" value="ACOT13"/>
</dbReference>
<dbReference type="Pfam" id="PF03061">
    <property type="entry name" value="4HBT"/>
    <property type="match status" value="1"/>
</dbReference>
<dbReference type="InterPro" id="IPR006683">
    <property type="entry name" value="Thioestr_dom"/>
</dbReference>
<evidence type="ECO:0000256" key="2">
    <source>
        <dbReference type="ARBA" id="ARBA00022801"/>
    </source>
</evidence>
<reference evidence="4 5" key="1">
    <citation type="submission" date="2023-03" db="EMBL/GenBank/DDBJ databases">
        <title>Novosphingobium cyanobacteriorum sp. nov., isolated from a eutrophic reservoir during the Microcystis bloom period.</title>
        <authorList>
            <person name="Kang M."/>
            <person name="Le V."/>
            <person name="Ko S.-R."/>
            <person name="Lee S.-A."/>
            <person name="Ahn C.-Y."/>
        </authorList>
    </citation>
    <scope>NUCLEOTIDE SEQUENCE [LARGE SCALE GENOMIC DNA]</scope>
    <source>
        <strain evidence="4 5">HBC54</strain>
    </source>
</reference>
<dbReference type="EMBL" id="JAROCY010000032">
    <property type="protein sequence ID" value="MDF8335588.1"/>
    <property type="molecule type" value="Genomic_DNA"/>
</dbReference>
<evidence type="ECO:0000313" key="4">
    <source>
        <dbReference type="EMBL" id="MDF8335588.1"/>
    </source>
</evidence>
<dbReference type="InterPro" id="IPR029069">
    <property type="entry name" value="HotDog_dom_sf"/>
</dbReference>
<evidence type="ECO:0000313" key="5">
    <source>
        <dbReference type="Proteomes" id="UP001222770"/>
    </source>
</evidence>
<dbReference type="Gene3D" id="3.10.129.10">
    <property type="entry name" value="Hotdog Thioesterase"/>
    <property type="match status" value="1"/>
</dbReference>
<dbReference type="PANTHER" id="PTHR21660">
    <property type="entry name" value="THIOESTERASE SUPERFAMILY MEMBER-RELATED"/>
    <property type="match status" value="1"/>
</dbReference>
<dbReference type="PANTHER" id="PTHR21660:SF1">
    <property type="entry name" value="ACYL-COENZYME A THIOESTERASE 13"/>
    <property type="match status" value="1"/>
</dbReference>
<dbReference type="NCBIfam" id="TIGR00369">
    <property type="entry name" value="unchar_dom_1"/>
    <property type="match status" value="1"/>
</dbReference>
<dbReference type="Proteomes" id="UP001222770">
    <property type="component" value="Unassembled WGS sequence"/>
</dbReference>
<keyword evidence="2" id="KW-0378">Hydrolase</keyword>
<dbReference type="RefSeq" id="WP_277280547.1">
    <property type="nucleotide sequence ID" value="NZ_JAROCY010000032.1"/>
</dbReference>
<keyword evidence="5" id="KW-1185">Reference proteome</keyword>